<comment type="caution">
    <text evidence="7">The sequence shown here is derived from an EMBL/GenBank/DDBJ whole genome shotgun (WGS) entry which is preliminary data.</text>
</comment>
<gene>
    <name evidence="7" type="ORF">Sste5346_009813</name>
</gene>
<dbReference type="SMART" id="SM00066">
    <property type="entry name" value="GAL4"/>
    <property type="match status" value="1"/>
</dbReference>
<feature type="region of interest" description="Disordered" evidence="5">
    <location>
        <begin position="111"/>
        <end position="149"/>
    </location>
</feature>
<dbReference type="SUPFAM" id="SSF57701">
    <property type="entry name" value="Zn2/Cys6 DNA-binding domain"/>
    <property type="match status" value="1"/>
</dbReference>
<dbReference type="EMBL" id="JAWCUI010000101">
    <property type="protein sequence ID" value="KAL1888076.1"/>
    <property type="molecule type" value="Genomic_DNA"/>
</dbReference>
<feature type="domain" description="Zn(2)-C6 fungal-type" evidence="6">
    <location>
        <begin position="19"/>
        <end position="51"/>
    </location>
</feature>
<keyword evidence="8" id="KW-1185">Reference proteome</keyword>
<keyword evidence="1" id="KW-0479">Metal-binding</keyword>
<keyword evidence="3" id="KW-0804">Transcription</keyword>
<evidence type="ECO:0000256" key="2">
    <source>
        <dbReference type="ARBA" id="ARBA00023015"/>
    </source>
</evidence>
<feature type="region of interest" description="Disordered" evidence="5">
    <location>
        <begin position="190"/>
        <end position="229"/>
    </location>
</feature>
<feature type="compositionally biased region" description="Basic and acidic residues" evidence="5">
    <location>
        <begin position="124"/>
        <end position="136"/>
    </location>
</feature>
<evidence type="ECO:0000313" key="7">
    <source>
        <dbReference type="EMBL" id="KAL1888076.1"/>
    </source>
</evidence>
<evidence type="ECO:0000256" key="3">
    <source>
        <dbReference type="ARBA" id="ARBA00023163"/>
    </source>
</evidence>
<feature type="compositionally biased region" description="Polar residues" evidence="5">
    <location>
        <begin position="750"/>
        <end position="759"/>
    </location>
</feature>
<keyword evidence="4" id="KW-0539">Nucleus</keyword>
<feature type="compositionally biased region" description="Low complexity" evidence="5">
    <location>
        <begin position="202"/>
        <end position="211"/>
    </location>
</feature>
<dbReference type="PROSITE" id="PS00463">
    <property type="entry name" value="ZN2_CY6_FUNGAL_1"/>
    <property type="match status" value="1"/>
</dbReference>
<keyword evidence="2" id="KW-0805">Transcription regulation</keyword>
<dbReference type="Pfam" id="PF04082">
    <property type="entry name" value="Fungal_trans"/>
    <property type="match status" value="1"/>
</dbReference>
<sequence>MAPKSRRVPQELRQRTEKSCDRCKSRKQKCGMVPGQAKCAHCVKYGYECLVTKPRKQRLYGSVEAHAERLMLLEGLVKHFVPEADLANTDGMKELARSLGVSLLPTAGATSTVTAGSRDNGGSPDDHDGLHDDSIADHPTSTSSSLVKAKKDNEMLVRDLQGQGQYIGQASSFFFQVRLRDALETWIGRDGGGGNGSGGSAGSPSSAGTPGRMLLFGPNPADNRRNSFDNTNNLGYPDLDALMMYFPLSLADLLPSHPASERWAVTQLLVRTFFDRVNNDFPVLHEATFLEQLGAWSRRPQEADQAWICTLLCVLMLAWRLVAPASVVTSMPTDTTATSSTTPAPASMPTANAAPLPPTIELHDLQEARWWHQAQALLPKVLFTSSMASVQALMLTALHLHNNNSRDVCWTLTGAAVRIGFAIGLHRDDVIEPAEGASAVTTPVARELRKRVWWTLYAFEQLQVSSHDRPSAIDSTKHLLAGAPRETILDMGAHNPPEYVVWSNRLVALLGAACRSLPETAATAVDAEGADGKQNKNQALLVSPLSPPAGLLRDLARWHATLPRHLSADLIEAMPPSFQRPLLLLHVQYNYVSALVSRYALLSRFTAVSKRVPLSEPVRAMADVCIQAGVLSCTLLLKLDAVGGFNALTWMDAYYLYSSVLIVVLAFVCEANSQTQDTAKEQAKELATADELRQLLGRCKILAAKHLANPVVPGTMRRWLTVVGELDAMACHFAKRRAAGEASEAAAASTTDNMDTTGHAQMLPTPQTQSQTQPPLMTPSPDGGNASDNENDNDNDVEEVPRTVYFDNNNNDYSKSTASFFPTDGSTTTLLDAPTATTDDYGPFQAAADAAEAGMWHEMHWEGISDLLLGVDSRSWGA</sequence>
<dbReference type="SMART" id="SM00906">
    <property type="entry name" value="Fungal_trans"/>
    <property type="match status" value="1"/>
</dbReference>
<feature type="compositionally biased region" description="Gly residues" evidence="5">
    <location>
        <begin position="190"/>
        <end position="201"/>
    </location>
</feature>
<feature type="region of interest" description="Disordered" evidence="5">
    <location>
        <begin position="332"/>
        <end position="351"/>
    </location>
</feature>
<dbReference type="CDD" id="cd12148">
    <property type="entry name" value="fungal_TF_MHR"/>
    <property type="match status" value="1"/>
</dbReference>
<evidence type="ECO:0000259" key="6">
    <source>
        <dbReference type="PROSITE" id="PS50048"/>
    </source>
</evidence>
<evidence type="ECO:0000313" key="8">
    <source>
        <dbReference type="Proteomes" id="UP001583186"/>
    </source>
</evidence>
<feature type="compositionally biased region" description="Low complexity" evidence="5">
    <location>
        <begin position="761"/>
        <end position="781"/>
    </location>
</feature>
<dbReference type="CDD" id="cd00067">
    <property type="entry name" value="GAL4"/>
    <property type="match status" value="1"/>
</dbReference>
<organism evidence="7 8">
    <name type="scientific">Sporothrix stenoceras</name>
    <dbReference type="NCBI Taxonomy" id="5173"/>
    <lineage>
        <taxon>Eukaryota</taxon>
        <taxon>Fungi</taxon>
        <taxon>Dikarya</taxon>
        <taxon>Ascomycota</taxon>
        <taxon>Pezizomycotina</taxon>
        <taxon>Sordariomycetes</taxon>
        <taxon>Sordariomycetidae</taxon>
        <taxon>Ophiostomatales</taxon>
        <taxon>Ophiostomataceae</taxon>
        <taxon>Sporothrix</taxon>
    </lineage>
</organism>
<reference evidence="7 8" key="1">
    <citation type="journal article" date="2024" name="IMA Fungus">
        <title>IMA Genome - F19 : A genome assembly and annotation guide to empower mycologists, including annotated draft genome sequences of Ceratocystis pirilliformis, Diaporthe australafricana, Fusarium ophioides, Paecilomyces lecythidis, and Sporothrix stenoceras.</title>
        <authorList>
            <person name="Aylward J."/>
            <person name="Wilson A.M."/>
            <person name="Visagie C.M."/>
            <person name="Spraker J."/>
            <person name="Barnes I."/>
            <person name="Buitendag C."/>
            <person name="Ceriani C."/>
            <person name="Del Mar Angel L."/>
            <person name="du Plessis D."/>
            <person name="Fuchs T."/>
            <person name="Gasser K."/>
            <person name="Kramer D."/>
            <person name="Li W."/>
            <person name="Munsamy K."/>
            <person name="Piso A."/>
            <person name="Price J.L."/>
            <person name="Sonnekus B."/>
            <person name="Thomas C."/>
            <person name="van der Nest A."/>
            <person name="van Dijk A."/>
            <person name="van Heerden A."/>
            <person name="van Vuuren N."/>
            <person name="Yilmaz N."/>
            <person name="Duong T.A."/>
            <person name="van der Merwe N.A."/>
            <person name="Wingfield M.J."/>
            <person name="Wingfield B.D."/>
        </authorList>
    </citation>
    <scope>NUCLEOTIDE SEQUENCE [LARGE SCALE GENOMIC DNA]</scope>
    <source>
        <strain evidence="7 8">CMW 5346</strain>
    </source>
</reference>
<protein>
    <recommendedName>
        <fullName evidence="6">Zn(2)-C6 fungal-type domain-containing protein</fullName>
    </recommendedName>
</protein>
<evidence type="ECO:0000256" key="5">
    <source>
        <dbReference type="SAM" id="MobiDB-lite"/>
    </source>
</evidence>
<dbReference type="Gene3D" id="4.10.240.10">
    <property type="entry name" value="Zn(2)-C6 fungal-type DNA-binding domain"/>
    <property type="match status" value="1"/>
</dbReference>
<proteinExistence type="predicted"/>
<dbReference type="InterPro" id="IPR001138">
    <property type="entry name" value="Zn2Cys6_DnaBD"/>
</dbReference>
<dbReference type="PROSITE" id="PS50048">
    <property type="entry name" value="ZN2_CY6_FUNGAL_2"/>
    <property type="match status" value="1"/>
</dbReference>
<dbReference type="PANTHER" id="PTHR47424">
    <property type="entry name" value="REGULATORY PROTEIN GAL4"/>
    <property type="match status" value="1"/>
</dbReference>
<dbReference type="Pfam" id="PF00172">
    <property type="entry name" value="Zn_clus"/>
    <property type="match status" value="1"/>
</dbReference>
<dbReference type="InterPro" id="IPR007219">
    <property type="entry name" value="XnlR_reg_dom"/>
</dbReference>
<dbReference type="Proteomes" id="UP001583186">
    <property type="component" value="Unassembled WGS sequence"/>
</dbReference>
<accession>A0ABR3YIH7</accession>
<dbReference type="InterPro" id="IPR036864">
    <property type="entry name" value="Zn2-C6_fun-type_DNA-bd_sf"/>
</dbReference>
<evidence type="ECO:0000256" key="4">
    <source>
        <dbReference type="ARBA" id="ARBA00023242"/>
    </source>
</evidence>
<name>A0ABR3YIH7_9PEZI</name>
<feature type="region of interest" description="Disordered" evidence="5">
    <location>
        <begin position="744"/>
        <end position="796"/>
    </location>
</feature>
<dbReference type="PANTHER" id="PTHR47424:SF6">
    <property type="entry name" value="PROLINE UTILIZATION TRANS-ACTIVATOR"/>
    <property type="match status" value="1"/>
</dbReference>
<evidence type="ECO:0000256" key="1">
    <source>
        <dbReference type="ARBA" id="ARBA00022723"/>
    </source>
</evidence>
<dbReference type="InterPro" id="IPR051127">
    <property type="entry name" value="Fungal_SecMet_Regulators"/>
</dbReference>